<evidence type="ECO:0000259" key="2">
    <source>
        <dbReference type="Pfam" id="PF18271"/>
    </source>
</evidence>
<dbReference type="InterPro" id="IPR041524">
    <property type="entry name" value="GH131_N"/>
</dbReference>
<keyword evidence="1" id="KW-0732">Signal</keyword>
<comment type="caution">
    <text evidence="3">The sequence shown here is derived from an EMBL/GenBank/DDBJ whole genome shotgun (WGS) entry which is preliminary data.</text>
</comment>
<name>A0A507AVR8_9PEZI</name>
<feature type="domain" description="Glycoside hydrolase 131 catalytic N-terminal" evidence="2">
    <location>
        <begin position="19"/>
        <end position="250"/>
    </location>
</feature>
<feature type="chain" id="PRO_5021371866" description="Glycoside hydrolase 131 catalytic N-terminal domain-containing protein" evidence="1">
    <location>
        <begin position="18"/>
        <end position="269"/>
    </location>
</feature>
<dbReference type="Proteomes" id="UP000319257">
    <property type="component" value="Unassembled WGS sequence"/>
</dbReference>
<dbReference type="EMBL" id="SKBQ01000053">
    <property type="protein sequence ID" value="TPX10816.1"/>
    <property type="molecule type" value="Genomic_DNA"/>
</dbReference>
<keyword evidence="4" id="KW-1185">Reference proteome</keyword>
<dbReference type="AlphaFoldDB" id="A0A507AVR8"/>
<dbReference type="PANTHER" id="PTHR34612:SF6">
    <property type="entry name" value="GLYCOSIDE HYDROLASE 131 CATALYTIC N-TERMINAL DOMAIN-CONTAINING PROTEIN"/>
    <property type="match status" value="1"/>
</dbReference>
<evidence type="ECO:0000313" key="4">
    <source>
        <dbReference type="Proteomes" id="UP000319257"/>
    </source>
</evidence>
<protein>
    <recommendedName>
        <fullName evidence="2">Glycoside hydrolase 131 catalytic N-terminal domain-containing protein</fullName>
    </recommendedName>
</protein>
<dbReference type="Pfam" id="PF18271">
    <property type="entry name" value="GH131_N"/>
    <property type="match status" value="1"/>
</dbReference>
<accession>A0A507AVR8</accession>
<dbReference type="OrthoDB" id="120072at2759"/>
<dbReference type="GeneID" id="41975652"/>
<gene>
    <name evidence="3" type="ORF">E0L32_008205</name>
</gene>
<dbReference type="PANTHER" id="PTHR34612">
    <property type="entry name" value="GH131_N DOMAIN-CONTAINING PROTEIN"/>
    <property type="match status" value="1"/>
</dbReference>
<dbReference type="Gene3D" id="2.60.120.1160">
    <property type="match status" value="1"/>
</dbReference>
<dbReference type="STRING" id="1093900.A0A507AVR8"/>
<feature type="signal peptide" evidence="1">
    <location>
        <begin position="1"/>
        <end position="17"/>
    </location>
</feature>
<evidence type="ECO:0000313" key="3">
    <source>
        <dbReference type="EMBL" id="TPX10816.1"/>
    </source>
</evidence>
<proteinExistence type="predicted"/>
<dbReference type="RefSeq" id="XP_030992527.1">
    <property type="nucleotide sequence ID" value="XM_031143034.1"/>
</dbReference>
<reference evidence="3 4" key="1">
    <citation type="submission" date="2019-06" db="EMBL/GenBank/DDBJ databases">
        <title>Draft genome sequence of the filamentous fungus Phialemoniopsis curvata isolated from diesel fuel.</title>
        <authorList>
            <person name="Varaljay V.A."/>
            <person name="Lyon W.J."/>
            <person name="Crouch A.L."/>
            <person name="Drake C.E."/>
            <person name="Hollomon J.M."/>
            <person name="Nadeau L.J."/>
            <person name="Nunn H.S."/>
            <person name="Stevenson B.S."/>
            <person name="Bojanowski C.L."/>
            <person name="Crookes-Goodson W.J."/>
        </authorList>
    </citation>
    <scope>NUCLEOTIDE SEQUENCE [LARGE SCALE GENOMIC DNA]</scope>
    <source>
        <strain evidence="3 4">D216</strain>
    </source>
</reference>
<dbReference type="InParanoid" id="A0A507AVR8"/>
<organism evidence="3 4">
    <name type="scientific">Thyridium curvatum</name>
    <dbReference type="NCBI Taxonomy" id="1093900"/>
    <lineage>
        <taxon>Eukaryota</taxon>
        <taxon>Fungi</taxon>
        <taxon>Dikarya</taxon>
        <taxon>Ascomycota</taxon>
        <taxon>Pezizomycotina</taxon>
        <taxon>Sordariomycetes</taxon>
        <taxon>Sordariomycetidae</taxon>
        <taxon>Thyridiales</taxon>
        <taxon>Thyridiaceae</taxon>
        <taxon>Thyridium</taxon>
    </lineage>
</organism>
<sequence length="269" mass="30004">MKVTTILLSALAGFGQAAVIWDGRFNDFTSAADLNKWSWSNQVGPYQYYIHGSGSVDKYIALSADYKNPADTVSKQGARFTLDSTAFWNGQNMRRTELIPQTKAAIASGKVFYHFSMMRADKNAPSVNREHQINFFESHFTEMKYGWISGESGTSNPNLQWMVSQRSYWKAEWKPNVWHNVAYEIDFSGNKVGFWHSEGGDPLKQVVAPVSASTSSNGADWHLGVLELPRSGYSDSNEDFYFSGVYIESGSITKEIGGPAAKREVQFAA</sequence>
<evidence type="ECO:0000256" key="1">
    <source>
        <dbReference type="SAM" id="SignalP"/>
    </source>
</evidence>